<name>A0A4V2V0R2_9BACI</name>
<sequence>MINKESPIPIYYQLQEHLKTKIENGELKSGDPIPSEREMAEKYEISRMTVRQAVNNLVNEGLLTRSKGRGTFVADKKIEQPLMKLTGFSEDMKRRGIEPGSKLISFDVIKASKKVSKHLNINEGDSVYQISRLRLGDGDPMAYEVSYLPEKRITKIPEDNIRGSLYSFIEECLGLKIERAIQTLEPSFATALESDMLTIEKGSPVLLLERTTFLHDDVPIEYVKSIYRGDRYKFIAEMRR</sequence>
<dbReference type="AlphaFoldDB" id="A0A4V2V0R2"/>
<proteinExistence type="predicted"/>
<protein>
    <submittedName>
        <fullName evidence="5">GntR family transcriptional regulator</fullName>
    </submittedName>
</protein>
<dbReference type="Pfam" id="PF00392">
    <property type="entry name" value="GntR"/>
    <property type="match status" value="1"/>
</dbReference>
<dbReference type="NCBIfam" id="TIGR02325">
    <property type="entry name" value="C_P_lyase_phnF"/>
    <property type="match status" value="1"/>
</dbReference>
<dbReference type="PANTHER" id="PTHR44846">
    <property type="entry name" value="MANNOSYL-D-GLYCERATE TRANSPORT/METABOLISM SYSTEM REPRESSOR MNGR-RELATED"/>
    <property type="match status" value="1"/>
</dbReference>
<reference evidence="5 6" key="1">
    <citation type="submission" date="2019-03" db="EMBL/GenBank/DDBJ databases">
        <title>Genomic Encyclopedia of Type Strains, Phase IV (KMG-IV): sequencing the most valuable type-strain genomes for metagenomic binning, comparative biology and taxonomic classification.</title>
        <authorList>
            <person name="Goeker M."/>
        </authorList>
    </citation>
    <scope>NUCLEOTIDE SEQUENCE [LARGE SCALE GENOMIC DNA]</scope>
    <source>
        <strain evidence="5 6">DSM 25894</strain>
    </source>
</reference>
<dbReference type="EMBL" id="SMAN01000028">
    <property type="protein sequence ID" value="TCT17567.1"/>
    <property type="molecule type" value="Genomic_DNA"/>
</dbReference>
<dbReference type="PANTHER" id="PTHR44846:SF1">
    <property type="entry name" value="MANNOSYL-D-GLYCERATE TRANSPORT_METABOLISM SYSTEM REPRESSOR MNGR-RELATED"/>
    <property type="match status" value="1"/>
</dbReference>
<evidence type="ECO:0000259" key="4">
    <source>
        <dbReference type="PROSITE" id="PS50949"/>
    </source>
</evidence>
<keyword evidence="3" id="KW-0804">Transcription</keyword>
<dbReference type="OrthoDB" id="9815017at2"/>
<dbReference type="RefSeq" id="WP_132372955.1">
    <property type="nucleotide sequence ID" value="NZ_SMAN01000028.1"/>
</dbReference>
<dbReference type="PRINTS" id="PR00035">
    <property type="entry name" value="HTHGNTR"/>
</dbReference>
<gene>
    <name evidence="5" type="ORF">EDD68_12815</name>
</gene>
<dbReference type="InterPro" id="IPR028978">
    <property type="entry name" value="Chorismate_lyase_/UTRA_dom_sf"/>
</dbReference>
<evidence type="ECO:0000256" key="1">
    <source>
        <dbReference type="ARBA" id="ARBA00023015"/>
    </source>
</evidence>
<dbReference type="GO" id="GO:0003700">
    <property type="term" value="F:DNA-binding transcription factor activity"/>
    <property type="evidence" value="ECO:0007669"/>
    <property type="project" value="InterPro"/>
</dbReference>
<dbReference type="SUPFAM" id="SSF46785">
    <property type="entry name" value="Winged helix' DNA-binding domain"/>
    <property type="match status" value="1"/>
</dbReference>
<evidence type="ECO:0000313" key="6">
    <source>
        <dbReference type="Proteomes" id="UP000294650"/>
    </source>
</evidence>
<dbReference type="InterPro" id="IPR012702">
    <property type="entry name" value="CP_lyase_PhnF"/>
</dbReference>
<dbReference type="GO" id="GO:0003677">
    <property type="term" value="F:DNA binding"/>
    <property type="evidence" value="ECO:0007669"/>
    <property type="project" value="UniProtKB-KW"/>
</dbReference>
<dbReference type="CDD" id="cd07377">
    <property type="entry name" value="WHTH_GntR"/>
    <property type="match status" value="1"/>
</dbReference>
<keyword evidence="1" id="KW-0805">Transcription regulation</keyword>
<comment type="caution">
    <text evidence="5">The sequence shown here is derived from an EMBL/GenBank/DDBJ whole genome shotgun (WGS) entry which is preliminary data.</text>
</comment>
<dbReference type="Gene3D" id="3.40.1410.10">
    <property type="entry name" value="Chorismate lyase-like"/>
    <property type="match status" value="1"/>
</dbReference>
<dbReference type="Proteomes" id="UP000294650">
    <property type="component" value="Unassembled WGS sequence"/>
</dbReference>
<dbReference type="PROSITE" id="PS50949">
    <property type="entry name" value="HTH_GNTR"/>
    <property type="match status" value="1"/>
</dbReference>
<dbReference type="Gene3D" id="1.10.10.10">
    <property type="entry name" value="Winged helix-like DNA-binding domain superfamily/Winged helix DNA-binding domain"/>
    <property type="match status" value="1"/>
</dbReference>
<evidence type="ECO:0000313" key="5">
    <source>
        <dbReference type="EMBL" id="TCT17567.1"/>
    </source>
</evidence>
<accession>A0A4V2V0R2</accession>
<dbReference type="InterPro" id="IPR000524">
    <property type="entry name" value="Tscrpt_reg_HTH_GntR"/>
</dbReference>
<dbReference type="Pfam" id="PF07702">
    <property type="entry name" value="UTRA"/>
    <property type="match status" value="1"/>
</dbReference>
<dbReference type="GO" id="GO:0045892">
    <property type="term" value="P:negative regulation of DNA-templated transcription"/>
    <property type="evidence" value="ECO:0007669"/>
    <property type="project" value="TreeGrafter"/>
</dbReference>
<organism evidence="5 6">
    <name type="scientific">Melghiribacillus thermohalophilus</name>
    <dbReference type="NCBI Taxonomy" id="1324956"/>
    <lineage>
        <taxon>Bacteria</taxon>
        <taxon>Bacillati</taxon>
        <taxon>Bacillota</taxon>
        <taxon>Bacilli</taxon>
        <taxon>Bacillales</taxon>
        <taxon>Bacillaceae</taxon>
        <taxon>Melghiribacillus</taxon>
    </lineage>
</organism>
<dbReference type="SUPFAM" id="SSF64288">
    <property type="entry name" value="Chorismate lyase-like"/>
    <property type="match status" value="1"/>
</dbReference>
<keyword evidence="6" id="KW-1185">Reference proteome</keyword>
<evidence type="ECO:0000256" key="3">
    <source>
        <dbReference type="ARBA" id="ARBA00023163"/>
    </source>
</evidence>
<dbReference type="InterPro" id="IPR036388">
    <property type="entry name" value="WH-like_DNA-bd_sf"/>
</dbReference>
<dbReference type="SMART" id="SM00345">
    <property type="entry name" value="HTH_GNTR"/>
    <property type="match status" value="1"/>
</dbReference>
<dbReference type="InterPro" id="IPR036390">
    <property type="entry name" value="WH_DNA-bd_sf"/>
</dbReference>
<feature type="domain" description="HTH gntR-type" evidence="4">
    <location>
        <begin position="8"/>
        <end position="76"/>
    </location>
</feature>
<dbReference type="SMART" id="SM00866">
    <property type="entry name" value="UTRA"/>
    <property type="match status" value="1"/>
</dbReference>
<dbReference type="InterPro" id="IPR050679">
    <property type="entry name" value="Bact_HTH_transcr_reg"/>
</dbReference>
<dbReference type="FunFam" id="1.10.10.10:FF:000079">
    <property type="entry name" value="GntR family transcriptional regulator"/>
    <property type="match status" value="1"/>
</dbReference>
<evidence type="ECO:0000256" key="2">
    <source>
        <dbReference type="ARBA" id="ARBA00023125"/>
    </source>
</evidence>
<keyword evidence="2" id="KW-0238">DNA-binding</keyword>
<dbReference type="InterPro" id="IPR011663">
    <property type="entry name" value="UTRA"/>
</dbReference>